<evidence type="ECO:0000313" key="2">
    <source>
        <dbReference type="Proteomes" id="UP000494135"/>
    </source>
</evidence>
<reference evidence="1 2" key="1">
    <citation type="submission" date="2020-04" db="EMBL/GenBank/DDBJ databases">
        <authorList>
            <person name="De Canck E."/>
        </authorList>
    </citation>
    <scope>NUCLEOTIDE SEQUENCE [LARGE SCALE GENOMIC DNA]</scope>
    <source>
        <strain evidence="1 2">LMG 29660</strain>
    </source>
</reference>
<accession>A0A6J5CZY7</accession>
<dbReference type="Proteomes" id="UP000494135">
    <property type="component" value="Unassembled WGS sequence"/>
</dbReference>
<sequence length="50" mass="5319">MMRAGSRSAVMPVWLAGLPADLIPREQALGHAGCRRRTGRVGRHQPAGVA</sequence>
<dbReference type="AlphaFoldDB" id="A0A6J5CZY7"/>
<dbReference type="EMBL" id="CADIKG010000001">
    <property type="protein sequence ID" value="CAB3746524.1"/>
    <property type="molecule type" value="Genomic_DNA"/>
</dbReference>
<organism evidence="1 2">
    <name type="scientific">Burkholderia puraquae</name>
    <dbReference type="NCBI Taxonomy" id="1904757"/>
    <lineage>
        <taxon>Bacteria</taxon>
        <taxon>Pseudomonadati</taxon>
        <taxon>Pseudomonadota</taxon>
        <taxon>Betaproteobacteria</taxon>
        <taxon>Burkholderiales</taxon>
        <taxon>Burkholderiaceae</taxon>
        <taxon>Burkholderia</taxon>
        <taxon>Burkholderia cepacia complex</taxon>
    </lineage>
</organism>
<proteinExistence type="predicted"/>
<name>A0A6J5CZY7_9BURK</name>
<protein>
    <submittedName>
        <fullName evidence="1">Uncharacterized protein</fullName>
    </submittedName>
</protein>
<gene>
    <name evidence="1" type="ORF">LMG29660_00215</name>
</gene>
<evidence type="ECO:0000313" key="1">
    <source>
        <dbReference type="EMBL" id="CAB3746524.1"/>
    </source>
</evidence>